<evidence type="ECO:0000256" key="1">
    <source>
        <dbReference type="SAM" id="MobiDB-lite"/>
    </source>
</evidence>
<comment type="caution">
    <text evidence="2">The sequence shown here is derived from an EMBL/GenBank/DDBJ whole genome shotgun (WGS) entry which is preliminary data.</text>
</comment>
<evidence type="ECO:0000313" key="2">
    <source>
        <dbReference type="EMBL" id="KAJ5727046.1"/>
    </source>
</evidence>
<feature type="compositionally biased region" description="Pro residues" evidence="1">
    <location>
        <begin position="19"/>
        <end position="32"/>
    </location>
</feature>
<dbReference type="EMBL" id="JAQJAN010000007">
    <property type="protein sequence ID" value="KAJ5727046.1"/>
    <property type="molecule type" value="Genomic_DNA"/>
</dbReference>
<organism evidence="2 3">
    <name type="scientific">Penicillium malachiteum</name>
    <dbReference type="NCBI Taxonomy" id="1324776"/>
    <lineage>
        <taxon>Eukaryota</taxon>
        <taxon>Fungi</taxon>
        <taxon>Dikarya</taxon>
        <taxon>Ascomycota</taxon>
        <taxon>Pezizomycotina</taxon>
        <taxon>Eurotiomycetes</taxon>
        <taxon>Eurotiomycetidae</taxon>
        <taxon>Eurotiales</taxon>
        <taxon>Aspergillaceae</taxon>
        <taxon>Penicillium</taxon>
    </lineage>
</organism>
<proteinExistence type="predicted"/>
<reference evidence="2" key="2">
    <citation type="submission" date="2023-01" db="EMBL/GenBank/DDBJ databases">
        <authorList>
            <person name="Petersen C."/>
        </authorList>
    </citation>
    <scope>NUCLEOTIDE SEQUENCE</scope>
    <source>
        <strain evidence="2">IBT 17514</strain>
    </source>
</reference>
<keyword evidence="3" id="KW-1185">Reference proteome</keyword>
<sequence>MSYEKDKRFTPPFTDHVHAPPPYIQDSPPPPYLSAEEEPSDREVKRKLKYKDLNLDVSYVDKVTIPEVKRAKKQIWPLPDELIVDRRKVPPGWNDQEPDLDPEDYDAQIKRCDERIQEGIMPFIYQWKKEGFESCKVHRDLDTAKRIRVLEMMVEELKQPGKDFFEQLSNAEAILQAYRSRKLKWTQGLVTYWSKGKQISKPRPMDMQEFTLINREHEGYKSFWAEGVS</sequence>
<protein>
    <submittedName>
        <fullName evidence="2">Uncharacterized protein</fullName>
    </submittedName>
</protein>
<feature type="region of interest" description="Disordered" evidence="1">
    <location>
        <begin position="1"/>
        <end position="44"/>
    </location>
</feature>
<name>A0AAD6MW04_9EURO</name>
<dbReference type="Proteomes" id="UP001215712">
    <property type="component" value="Unassembled WGS sequence"/>
</dbReference>
<evidence type="ECO:0000313" key="3">
    <source>
        <dbReference type="Proteomes" id="UP001215712"/>
    </source>
</evidence>
<gene>
    <name evidence="2" type="ORF">N7493_006073</name>
</gene>
<reference evidence="2" key="1">
    <citation type="journal article" date="2023" name="IMA Fungus">
        <title>Comparative genomic study of the Penicillium genus elucidates a diverse pangenome and 15 lateral gene transfer events.</title>
        <authorList>
            <person name="Petersen C."/>
            <person name="Sorensen T."/>
            <person name="Nielsen M.R."/>
            <person name="Sondergaard T.E."/>
            <person name="Sorensen J.L."/>
            <person name="Fitzpatrick D.A."/>
            <person name="Frisvad J.C."/>
            <person name="Nielsen K.L."/>
        </authorList>
    </citation>
    <scope>NUCLEOTIDE SEQUENCE</scope>
    <source>
        <strain evidence="2">IBT 17514</strain>
    </source>
</reference>
<dbReference type="AlphaFoldDB" id="A0AAD6MW04"/>
<accession>A0AAD6MW04</accession>